<feature type="domain" description="DUF4140" evidence="2">
    <location>
        <begin position="31"/>
        <end position="133"/>
    </location>
</feature>
<gene>
    <name evidence="3" type="ORF">IC610_11710</name>
</gene>
<protein>
    <submittedName>
        <fullName evidence="3">DUF4139 domain-containing protein</fullName>
    </submittedName>
</protein>
<dbReference type="NCBIfam" id="TIGR02231">
    <property type="entry name" value="mucoidy inhibitor MuiA family protein"/>
    <property type="match status" value="1"/>
</dbReference>
<accession>A0ABR8ZDV7</accession>
<evidence type="ECO:0000313" key="3">
    <source>
        <dbReference type="EMBL" id="MBD8083080.1"/>
    </source>
</evidence>
<evidence type="ECO:0000259" key="1">
    <source>
        <dbReference type="Pfam" id="PF13598"/>
    </source>
</evidence>
<comment type="caution">
    <text evidence="3">The sequence shown here is derived from an EMBL/GenBank/DDBJ whole genome shotgun (WGS) entry which is preliminary data.</text>
</comment>
<sequence>MNKFYLFGLSLFSISVYCQKPVFAEAELKTATVYEQSGELFSTTSFKIPKGSSEIIITNIAENIDQNSIKLGSKNKISILTYRFSNDEEMYAVALDKKNPQHKVVLDSIDLVRKQISNLNLQRNALTKSLEILDINQTINSGSTSYASEVSKLLKYNQKKRLELGKELENNQEISNKWLEKLSTLQKKFNLNSQERENYPKGKLILQVSSEASENVNMEIKYNVYNASWRPYYDVIANGLGGKINLGYKAMIRQNSGLDWKNVKLNLISGNPNQRRVMPELGIWQLYYQPQEDRTNVAAMLQGKVPGVSIRGNSSASVSEISEMVVTGPRNVVSQNQLNLSYELEDKFTILSNNKDNSINLNSTDIAANFIYSAVPKYSNSAFLVAEIENLDKYNLIPAEANIVFEDTNVGKTVINPETTDSKMILTLGEDRRISIKRQPVKDKTFTKSISSTNKEQQFAFEITVRNNKSEKIKIKLKDQIPITTDKQIIITMVDKGNAEYDEKTGILTWNVSLNANETQKINFSYKVNSLKGSDLRGL</sequence>
<proteinExistence type="predicted"/>
<dbReference type="EMBL" id="JACYFS010000003">
    <property type="protein sequence ID" value="MBD8083080.1"/>
    <property type="molecule type" value="Genomic_DNA"/>
</dbReference>
<evidence type="ECO:0000259" key="2">
    <source>
        <dbReference type="Pfam" id="PF13600"/>
    </source>
</evidence>
<name>A0ABR8ZDV7_9FLAO</name>
<dbReference type="Pfam" id="PF13600">
    <property type="entry name" value="DUF4140"/>
    <property type="match status" value="1"/>
</dbReference>
<organism evidence="3 4">
    <name type="scientific">Chryseobacterium caseinilyticum</name>
    <dbReference type="NCBI Taxonomy" id="2771428"/>
    <lineage>
        <taxon>Bacteria</taxon>
        <taxon>Pseudomonadati</taxon>
        <taxon>Bacteroidota</taxon>
        <taxon>Flavobacteriia</taxon>
        <taxon>Flavobacteriales</taxon>
        <taxon>Weeksellaceae</taxon>
        <taxon>Chryseobacterium group</taxon>
        <taxon>Chryseobacterium</taxon>
    </lineage>
</organism>
<dbReference type="InterPro" id="IPR037291">
    <property type="entry name" value="DUF4139"/>
</dbReference>
<dbReference type="Pfam" id="PF13598">
    <property type="entry name" value="DUF4139"/>
    <property type="match status" value="1"/>
</dbReference>
<dbReference type="PANTHER" id="PTHR31005:SF8">
    <property type="entry name" value="DUF4139 DOMAIN-CONTAINING PROTEIN"/>
    <property type="match status" value="1"/>
</dbReference>
<feature type="domain" description="DUF4139" evidence="1">
    <location>
        <begin position="219"/>
        <end position="529"/>
    </location>
</feature>
<evidence type="ECO:0000313" key="4">
    <source>
        <dbReference type="Proteomes" id="UP000637299"/>
    </source>
</evidence>
<dbReference type="InterPro" id="IPR011935">
    <property type="entry name" value="CHP02231"/>
</dbReference>
<dbReference type="RefSeq" id="WP_191737023.1">
    <property type="nucleotide sequence ID" value="NZ_JACYFS010000003.1"/>
</dbReference>
<keyword evidence="4" id="KW-1185">Reference proteome</keyword>
<dbReference type="InterPro" id="IPR025554">
    <property type="entry name" value="DUF4140"/>
</dbReference>
<dbReference type="PANTHER" id="PTHR31005">
    <property type="entry name" value="DUF4139 DOMAIN-CONTAINING PROTEIN"/>
    <property type="match status" value="1"/>
</dbReference>
<dbReference type="Proteomes" id="UP000637299">
    <property type="component" value="Unassembled WGS sequence"/>
</dbReference>
<reference evidence="3 4" key="1">
    <citation type="submission" date="2020-09" db="EMBL/GenBank/DDBJ databases">
        <title>Genome seq and assembly of Chryseobacterium sp.</title>
        <authorList>
            <person name="Chhetri G."/>
        </authorList>
    </citation>
    <scope>NUCLEOTIDE SEQUENCE [LARGE SCALE GENOMIC DNA]</scope>
    <source>
        <strain evidence="3 4">GCR10</strain>
    </source>
</reference>